<dbReference type="InterPro" id="IPR021109">
    <property type="entry name" value="Peptidase_aspartic_dom_sf"/>
</dbReference>
<dbReference type="Gene3D" id="2.40.70.10">
    <property type="entry name" value="Acid Proteases"/>
    <property type="match status" value="1"/>
</dbReference>
<accession>A0A5B6VLR9</accession>
<sequence>MVVDPSANGSLLSKSYNEAYEVIERITNKNYQWPTNQAASKIRVVRIHEVDTLTSLTAQVSPVSSLLKIFSANRPQGALPSDTKHLRNLGNEHYKAVILRSGRTLEPNATEVEDKPTEAQEKEEIKPTVETPVVQKLESMNSDECIAAKQAAPKMKDPRSFTILCNIGDSFYGRALCDLESSINLMPMSVFRQLRIGEVRPTPVTLQSMDRSLAHPEGKIKDILVCVDKFIFPADFIVLDFEADKEVQIILGRPFLEPGRTLINVQKGELSMRVDIT</sequence>
<evidence type="ECO:0000313" key="2">
    <source>
        <dbReference type="Proteomes" id="UP000325315"/>
    </source>
</evidence>
<dbReference type="Proteomes" id="UP000325315">
    <property type="component" value="Unassembled WGS sequence"/>
</dbReference>
<dbReference type="OrthoDB" id="1002461at2759"/>
<reference evidence="2" key="1">
    <citation type="journal article" date="2019" name="Plant Biotechnol. J.">
        <title>Genome sequencing of the Australian wild diploid species Gossypium australe highlights disease resistance and delayed gland morphogenesis.</title>
        <authorList>
            <person name="Cai Y."/>
            <person name="Cai X."/>
            <person name="Wang Q."/>
            <person name="Wang P."/>
            <person name="Zhang Y."/>
            <person name="Cai C."/>
            <person name="Xu Y."/>
            <person name="Wang K."/>
            <person name="Zhou Z."/>
            <person name="Wang C."/>
            <person name="Geng S."/>
            <person name="Li B."/>
            <person name="Dong Q."/>
            <person name="Hou Y."/>
            <person name="Wang H."/>
            <person name="Ai P."/>
            <person name="Liu Z."/>
            <person name="Yi F."/>
            <person name="Sun M."/>
            <person name="An G."/>
            <person name="Cheng J."/>
            <person name="Zhang Y."/>
            <person name="Shi Q."/>
            <person name="Xie Y."/>
            <person name="Shi X."/>
            <person name="Chang Y."/>
            <person name="Huang F."/>
            <person name="Chen Y."/>
            <person name="Hong S."/>
            <person name="Mi L."/>
            <person name="Sun Q."/>
            <person name="Zhang L."/>
            <person name="Zhou B."/>
            <person name="Peng R."/>
            <person name="Zhang X."/>
            <person name="Liu F."/>
        </authorList>
    </citation>
    <scope>NUCLEOTIDE SEQUENCE [LARGE SCALE GENOMIC DNA]</scope>
    <source>
        <strain evidence="2">cv. PA1801</strain>
    </source>
</reference>
<name>A0A5B6VLR9_9ROSI</name>
<comment type="caution">
    <text evidence="1">The sequence shown here is derived from an EMBL/GenBank/DDBJ whole genome shotgun (WGS) entry which is preliminary data.</text>
</comment>
<organism evidence="1 2">
    <name type="scientific">Gossypium australe</name>
    <dbReference type="NCBI Taxonomy" id="47621"/>
    <lineage>
        <taxon>Eukaryota</taxon>
        <taxon>Viridiplantae</taxon>
        <taxon>Streptophyta</taxon>
        <taxon>Embryophyta</taxon>
        <taxon>Tracheophyta</taxon>
        <taxon>Spermatophyta</taxon>
        <taxon>Magnoliopsida</taxon>
        <taxon>eudicotyledons</taxon>
        <taxon>Gunneridae</taxon>
        <taxon>Pentapetalae</taxon>
        <taxon>rosids</taxon>
        <taxon>malvids</taxon>
        <taxon>Malvales</taxon>
        <taxon>Malvaceae</taxon>
        <taxon>Malvoideae</taxon>
        <taxon>Gossypium</taxon>
    </lineage>
</organism>
<dbReference type="AlphaFoldDB" id="A0A5B6VLR9"/>
<proteinExistence type="predicted"/>
<dbReference type="PANTHER" id="PTHR33067">
    <property type="entry name" value="RNA-DIRECTED DNA POLYMERASE-RELATED"/>
    <property type="match status" value="1"/>
</dbReference>
<protein>
    <submittedName>
        <fullName evidence="1">Retrovirus-related Pol polyprotein from transposon opus</fullName>
    </submittedName>
</protein>
<dbReference type="PANTHER" id="PTHR33067:SF39">
    <property type="entry name" value="TRANSCRIPTION FACTOR INTERACTOR AND REGULATOR CCHC(ZN) FAMILY"/>
    <property type="match status" value="1"/>
</dbReference>
<dbReference type="CDD" id="cd00303">
    <property type="entry name" value="retropepsin_like"/>
    <property type="match status" value="1"/>
</dbReference>
<gene>
    <name evidence="1" type="ORF">EPI10_015793</name>
</gene>
<dbReference type="EMBL" id="SMMG02000006">
    <property type="protein sequence ID" value="KAA3470053.1"/>
    <property type="molecule type" value="Genomic_DNA"/>
</dbReference>
<evidence type="ECO:0000313" key="1">
    <source>
        <dbReference type="EMBL" id="KAA3470053.1"/>
    </source>
</evidence>
<keyword evidence="2" id="KW-1185">Reference proteome</keyword>